<protein>
    <recommendedName>
        <fullName evidence="3">Rad50/SbcC-type AAA domain-containing protein</fullName>
    </recommendedName>
</protein>
<dbReference type="GO" id="GO:0006302">
    <property type="term" value="P:double-strand break repair"/>
    <property type="evidence" value="ECO:0007669"/>
    <property type="project" value="TreeGrafter"/>
</dbReference>
<dbReference type="Pfam" id="PF13476">
    <property type="entry name" value="AAA_23"/>
    <property type="match status" value="1"/>
</dbReference>
<organism evidence="4 5">
    <name type="scientific">Frankia canadensis</name>
    <dbReference type="NCBI Taxonomy" id="1836972"/>
    <lineage>
        <taxon>Bacteria</taxon>
        <taxon>Bacillati</taxon>
        <taxon>Actinomycetota</taxon>
        <taxon>Actinomycetes</taxon>
        <taxon>Frankiales</taxon>
        <taxon>Frankiaceae</taxon>
        <taxon>Frankia</taxon>
    </lineage>
</organism>
<feature type="domain" description="Rad50/SbcC-type AAA" evidence="3">
    <location>
        <begin position="4"/>
        <end position="44"/>
    </location>
</feature>
<accession>A0A2I2KM93</accession>
<dbReference type="GO" id="GO:0000731">
    <property type="term" value="P:DNA synthesis involved in DNA repair"/>
    <property type="evidence" value="ECO:0007669"/>
    <property type="project" value="TreeGrafter"/>
</dbReference>
<name>A0A2I2KM93_9ACTN</name>
<keyword evidence="1" id="KW-0742">SOS response</keyword>
<keyword evidence="5" id="KW-1185">Reference proteome</keyword>
<dbReference type="GO" id="GO:0009432">
    <property type="term" value="P:SOS response"/>
    <property type="evidence" value="ECO:0007669"/>
    <property type="project" value="UniProtKB-KW"/>
</dbReference>
<dbReference type="InterPro" id="IPR027417">
    <property type="entry name" value="P-loop_NTPase"/>
</dbReference>
<feature type="region of interest" description="Disordered" evidence="2">
    <location>
        <begin position="240"/>
        <end position="275"/>
    </location>
</feature>
<dbReference type="OrthoDB" id="104167at2"/>
<dbReference type="RefSeq" id="WP_101830746.1">
    <property type="nucleotide sequence ID" value="NZ_FZMO01000063.1"/>
</dbReference>
<dbReference type="Proteomes" id="UP000234331">
    <property type="component" value="Unassembled WGS sequence"/>
</dbReference>
<evidence type="ECO:0000256" key="2">
    <source>
        <dbReference type="SAM" id="MobiDB-lite"/>
    </source>
</evidence>
<gene>
    <name evidence="4" type="ORF">FRACA_1550014</name>
</gene>
<dbReference type="EMBL" id="FZMO01000063">
    <property type="protein sequence ID" value="SNQ46784.1"/>
    <property type="molecule type" value="Genomic_DNA"/>
</dbReference>
<dbReference type="SUPFAM" id="SSF52540">
    <property type="entry name" value="P-loop containing nucleoside triphosphate hydrolases"/>
    <property type="match status" value="1"/>
</dbReference>
<dbReference type="PANTHER" id="PTHR32182:SF22">
    <property type="entry name" value="ATP-DEPENDENT ENDONUCLEASE, OLD FAMILY-RELATED"/>
    <property type="match status" value="1"/>
</dbReference>
<evidence type="ECO:0000256" key="1">
    <source>
        <dbReference type="ARBA" id="ARBA00023236"/>
    </source>
</evidence>
<proteinExistence type="predicted"/>
<evidence type="ECO:0000313" key="5">
    <source>
        <dbReference type="Proteomes" id="UP000234331"/>
    </source>
</evidence>
<reference evidence="4 5" key="1">
    <citation type="submission" date="2017-06" db="EMBL/GenBank/DDBJ databases">
        <authorList>
            <person name="Kim H.J."/>
            <person name="Triplett B.A."/>
        </authorList>
    </citation>
    <scope>NUCLEOTIDE SEQUENCE [LARGE SCALE GENOMIC DNA]</scope>
    <source>
        <strain evidence="4">FRACA_ARgP5</strain>
    </source>
</reference>
<evidence type="ECO:0000259" key="3">
    <source>
        <dbReference type="Pfam" id="PF13476"/>
    </source>
</evidence>
<sequence length="275" mass="30930">MLTRIEIDGFKTFHNFSLDLSPFLVIVGQNASGKSNLFDAIRLIGLLAESDLRSAFAAVRGGPVNLFRRESDETSSERITIAVEVVLDSALKDPWGSDVRLTHTRIRYEVAIEQRRDDDGNERLYVASEFASPIRSGRDRARSSPLRYWATPAFQARQLRYRRRDDLLSGGEDEQGRPVFKIHNDGVQGRPRPAFAAERTVLSTIVTAEFRHLYALREELPRGGSSSWIRQRFAVPAPPTNPSFWKPTAETSPTCCTGSTGRPPSRTAPEARWRT</sequence>
<keyword evidence="1" id="KW-0227">DNA damage</keyword>
<dbReference type="Gene3D" id="3.40.50.300">
    <property type="entry name" value="P-loop containing nucleotide triphosphate hydrolases"/>
    <property type="match status" value="1"/>
</dbReference>
<dbReference type="InterPro" id="IPR038729">
    <property type="entry name" value="Rad50/SbcC_AAA"/>
</dbReference>
<evidence type="ECO:0000313" key="4">
    <source>
        <dbReference type="EMBL" id="SNQ46784.1"/>
    </source>
</evidence>
<feature type="compositionally biased region" description="Polar residues" evidence="2">
    <location>
        <begin position="249"/>
        <end position="262"/>
    </location>
</feature>
<dbReference type="AlphaFoldDB" id="A0A2I2KM93"/>
<dbReference type="PANTHER" id="PTHR32182">
    <property type="entry name" value="DNA REPLICATION AND REPAIR PROTEIN RECF"/>
    <property type="match status" value="1"/>
</dbReference>